<sequence>MRRWYNHALLPLEMGTILTVLSIVRLIVPSLTFAMALEYPFRTWQIAHTLRY</sequence>
<evidence type="ECO:0000256" key="1">
    <source>
        <dbReference type="SAM" id="Phobius"/>
    </source>
</evidence>
<keyword evidence="1" id="KW-1133">Transmembrane helix</keyword>
<protein>
    <submittedName>
        <fullName evidence="2">Uncharacterized protein</fullName>
    </submittedName>
</protein>
<name>K5VJ48_PHACS</name>
<dbReference type="HOGENOM" id="CLU_3087969_0_0_1"/>
<reference evidence="2 3" key="1">
    <citation type="journal article" date="2012" name="BMC Genomics">
        <title>Comparative genomics of the white-rot fungi, Phanerochaete carnosa and P. chrysosporium, to elucidate the genetic basis of the distinct wood types they colonize.</title>
        <authorList>
            <person name="Suzuki H."/>
            <person name="MacDonald J."/>
            <person name="Syed K."/>
            <person name="Salamov A."/>
            <person name="Hori C."/>
            <person name="Aerts A."/>
            <person name="Henrissat B."/>
            <person name="Wiebenga A."/>
            <person name="vanKuyk P.A."/>
            <person name="Barry K."/>
            <person name="Lindquist E."/>
            <person name="LaButti K."/>
            <person name="Lapidus A."/>
            <person name="Lucas S."/>
            <person name="Coutinho P."/>
            <person name="Gong Y."/>
            <person name="Samejima M."/>
            <person name="Mahadevan R."/>
            <person name="Abou-Zaid M."/>
            <person name="de Vries R.P."/>
            <person name="Igarashi K."/>
            <person name="Yadav J.S."/>
            <person name="Grigoriev I.V."/>
            <person name="Master E.R."/>
        </authorList>
    </citation>
    <scope>NUCLEOTIDE SEQUENCE [LARGE SCALE GENOMIC DNA]</scope>
    <source>
        <strain evidence="2 3">HHB-10118-sp</strain>
    </source>
</reference>
<dbReference type="AlphaFoldDB" id="K5VJ48"/>
<dbReference type="EMBL" id="JH930477">
    <property type="protein sequence ID" value="EKM51323.1"/>
    <property type="molecule type" value="Genomic_DNA"/>
</dbReference>
<gene>
    <name evidence="2" type="ORF">PHACADRAFT_177973</name>
</gene>
<dbReference type="KEGG" id="pco:PHACADRAFT_177973"/>
<accession>K5VJ48</accession>
<keyword evidence="1" id="KW-0472">Membrane</keyword>
<keyword evidence="3" id="KW-1185">Reference proteome</keyword>
<dbReference type="GeneID" id="18909828"/>
<dbReference type="InParanoid" id="K5VJ48"/>
<dbReference type="Proteomes" id="UP000008370">
    <property type="component" value="Unassembled WGS sequence"/>
</dbReference>
<feature type="transmembrane region" description="Helical" evidence="1">
    <location>
        <begin position="12"/>
        <end position="37"/>
    </location>
</feature>
<proteinExistence type="predicted"/>
<keyword evidence="1" id="KW-0812">Transmembrane</keyword>
<dbReference type="RefSeq" id="XP_007400468.1">
    <property type="nucleotide sequence ID" value="XM_007400406.1"/>
</dbReference>
<evidence type="ECO:0000313" key="3">
    <source>
        <dbReference type="Proteomes" id="UP000008370"/>
    </source>
</evidence>
<evidence type="ECO:0000313" key="2">
    <source>
        <dbReference type="EMBL" id="EKM51323.1"/>
    </source>
</evidence>
<organism evidence="2 3">
    <name type="scientific">Phanerochaete carnosa (strain HHB-10118-sp)</name>
    <name type="common">White-rot fungus</name>
    <name type="synonym">Peniophora carnosa</name>
    <dbReference type="NCBI Taxonomy" id="650164"/>
    <lineage>
        <taxon>Eukaryota</taxon>
        <taxon>Fungi</taxon>
        <taxon>Dikarya</taxon>
        <taxon>Basidiomycota</taxon>
        <taxon>Agaricomycotina</taxon>
        <taxon>Agaricomycetes</taxon>
        <taxon>Polyporales</taxon>
        <taxon>Phanerochaetaceae</taxon>
        <taxon>Phanerochaete</taxon>
    </lineage>
</organism>